<reference evidence="1 2" key="1">
    <citation type="submission" date="2020-08" db="EMBL/GenBank/DDBJ databases">
        <title>Genomic Encyclopedia of Type Strains, Phase IV (KMG-IV): sequencing the most valuable type-strain genomes for metagenomic binning, comparative biology and taxonomic classification.</title>
        <authorList>
            <person name="Goeker M."/>
        </authorList>
    </citation>
    <scope>NUCLEOTIDE SEQUENCE [LARGE SCALE GENOMIC DNA]</scope>
    <source>
        <strain evidence="1 2">DSM 19371</strain>
    </source>
</reference>
<gene>
    <name evidence="1" type="ORF">GGQ90_002758</name>
</gene>
<organism evidence="1 2">
    <name type="scientific">Sphingobium scionense</name>
    <dbReference type="NCBI Taxonomy" id="1404341"/>
    <lineage>
        <taxon>Bacteria</taxon>
        <taxon>Pseudomonadati</taxon>
        <taxon>Pseudomonadota</taxon>
        <taxon>Alphaproteobacteria</taxon>
        <taxon>Sphingomonadales</taxon>
        <taxon>Sphingomonadaceae</taxon>
        <taxon>Sphingobium</taxon>
    </lineage>
</organism>
<evidence type="ECO:0000313" key="1">
    <source>
        <dbReference type="EMBL" id="MBB4148973.1"/>
    </source>
</evidence>
<keyword evidence="2" id="KW-1185">Reference proteome</keyword>
<protein>
    <submittedName>
        <fullName evidence="1">Uncharacterized protein</fullName>
    </submittedName>
</protein>
<proteinExistence type="predicted"/>
<sequence>MLAPVALYPGKHATQRNLGTAKQNLVEHRTLSYK</sequence>
<comment type="caution">
    <text evidence="1">The sequence shown here is derived from an EMBL/GenBank/DDBJ whole genome shotgun (WGS) entry which is preliminary data.</text>
</comment>
<dbReference type="Proteomes" id="UP000590524">
    <property type="component" value="Unassembled WGS sequence"/>
</dbReference>
<name>A0A7W6LSP6_9SPHN</name>
<dbReference type="AlphaFoldDB" id="A0A7W6LSP6"/>
<dbReference type="EMBL" id="JACIEU010000010">
    <property type="protein sequence ID" value="MBB4148973.1"/>
    <property type="molecule type" value="Genomic_DNA"/>
</dbReference>
<accession>A0A7W6LSP6</accession>
<evidence type="ECO:0000313" key="2">
    <source>
        <dbReference type="Proteomes" id="UP000590524"/>
    </source>
</evidence>